<dbReference type="InterPro" id="IPR014729">
    <property type="entry name" value="Rossmann-like_a/b/a_fold"/>
</dbReference>
<dbReference type="GO" id="GO:0006139">
    <property type="term" value="P:nucleobase-containing compound metabolic process"/>
    <property type="evidence" value="ECO:0007669"/>
    <property type="project" value="UniProtKB-ARBA"/>
</dbReference>
<feature type="site" description="Electron transfer via tryptophanyl radical" evidence="5">
    <location>
        <position position="387"/>
    </location>
</feature>
<dbReference type="GO" id="GO:0003677">
    <property type="term" value="F:DNA binding"/>
    <property type="evidence" value="ECO:0007669"/>
    <property type="project" value="TreeGrafter"/>
</dbReference>
<dbReference type="SUPFAM" id="SSF48173">
    <property type="entry name" value="Cryptochrome/photolyase FAD-binding domain"/>
    <property type="match status" value="1"/>
</dbReference>
<dbReference type="InterPro" id="IPR036134">
    <property type="entry name" value="Crypto/Photolyase_FAD-like_sf"/>
</dbReference>
<protein>
    <submittedName>
        <fullName evidence="8">Deoxyribodipyrimidine photo-lyase type I</fullName>
    </submittedName>
</protein>
<dbReference type="AlphaFoldDB" id="A0A3N2C6B1"/>
<keyword evidence="3 6" id="KW-0157">Chromophore</keyword>
<dbReference type="Proteomes" id="UP000266915">
    <property type="component" value="Unassembled WGS sequence"/>
</dbReference>
<evidence type="ECO:0000313" key="9">
    <source>
        <dbReference type="Proteomes" id="UP000266915"/>
    </source>
</evidence>
<evidence type="ECO:0000313" key="8">
    <source>
        <dbReference type="EMBL" id="ROR82960.1"/>
    </source>
</evidence>
<dbReference type="SUPFAM" id="SSF52425">
    <property type="entry name" value="Cryptochrome/photolyase, N-terminal domain"/>
    <property type="match status" value="1"/>
</dbReference>
<evidence type="ECO:0000256" key="6">
    <source>
        <dbReference type="RuleBase" id="RU004182"/>
    </source>
</evidence>
<dbReference type="InterPro" id="IPR005101">
    <property type="entry name" value="Cryptochr/Photolyase_FAD-bd"/>
</dbReference>
<reference evidence="8 9" key="1">
    <citation type="submission" date="2018-11" db="EMBL/GenBank/DDBJ databases">
        <title>Sequencing the genomes of 1000 actinobacteria strains.</title>
        <authorList>
            <person name="Klenk H.-P."/>
        </authorList>
    </citation>
    <scope>NUCLEOTIDE SEQUENCE [LARGE SCALE GENOMIC DNA]</scope>
    <source>
        <strain evidence="8 9">DSM 14012</strain>
    </source>
</reference>
<dbReference type="Gene3D" id="1.10.579.10">
    <property type="entry name" value="DNA Cyclobutane Dipyrimidine Photolyase, subunit A, domain 3"/>
    <property type="match status" value="1"/>
</dbReference>
<dbReference type="Gene3D" id="1.25.40.80">
    <property type="match status" value="1"/>
</dbReference>
<keyword evidence="8" id="KW-0456">Lyase</keyword>
<keyword evidence="1 4" id="KW-0285">Flavoprotein</keyword>
<dbReference type="InterPro" id="IPR002081">
    <property type="entry name" value="Cryptochrome/DNA_photolyase_1"/>
</dbReference>
<evidence type="ECO:0000256" key="2">
    <source>
        <dbReference type="ARBA" id="ARBA00022827"/>
    </source>
</evidence>
<dbReference type="GO" id="GO:0009416">
    <property type="term" value="P:response to light stimulus"/>
    <property type="evidence" value="ECO:0007669"/>
    <property type="project" value="TreeGrafter"/>
</dbReference>
<accession>A0A3N2C6B1</accession>
<dbReference type="PROSITE" id="PS00691">
    <property type="entry name" value="DNA_PHOTOLYASES_1_2"/>
    <property type="match status" value="1"/>
</dbReference>
<dbReference type="RefSeq" id="WP_085513973.1">
    <property type="nucleotide sequence ID" value="NZ_FXAP01000006.1"/>
</dbReference>
<evidence type="ECO:0000256" key="5">
    <source>
        <dbReference type="PIRSR" id="PIRSR602081-2"/>
    </source>
</evidence>
<dbReference type="PROSITE" id="PS00394">
    <property type="entry name" value="DNA_PHOTOLYASES_1_1"/>
    <property type="match status" value="1"/>
</dbReference>
<evidence type="ECO:0000256" key="1">
    <source>
        <dbReference type="ARBA" id="ARBA00022630"/>
    </source>
</evidence>
<feature type="site" description="Electron transfer via tryptophanyl radical" evidence="5">
    <location>
        <position position="364"/>
    </location>
</feature>
<evidence type="ECO:0000256" key="3">
    <source>
        <dbReference type="ARBA" id="ARBA00022991"/>
    </source>
</evidence>
<comment type="cofactor">
    <cofactor evidence="4">
        <name>FAD</name>
        <dbReference type="ChEBI" id="CHEBI:57692"/>
    </cofactor>
    <text evidence="4">Binds 1 FAD per subunit.</text>
</comment>
<dbReference type="PANTHER" id="PTHR11455:SF9">
    <property type="entry name" value="CRYPTOCHROME CIRCADIAN CLOCK 5 ISOFORM X1"/>
    <property type="match status" value="1"/>
</dbReference>
<dbReference type="Pfam" id="PF03441">
    <property type="entry name" value="FAD_binding_7"/>
    <property type="match status" value="1"/>
</dbReference>
<keyword evidence="9" id="KW-1185">Reference proteome</keyword>
<feature type="site" description="Electron transfer via tryptophanyl radical" evidence="5">
    <location>
        <position position="310"/>
    </location>
</feature>
<feature type="binding site" evidence="4">
    <location>
        <position position="276"/>
    </location>
    <ligand>
        <name>FAD</name>
        <dbReference type="ChEBI" id="CHEBI:57692"/>
    </ligand>
</feature>
<proteinExistence type="inferred from homology"/>
<dbReference type="InterPro" id="IPR018394">
    <property type="entry name" value="DNA_photolyase_1_CS_C"/>
</dbReference>
<dbReference type="GO" id="GO:0006950">
    <property type="term" value="P:response to stress"/>
    <property type="evidence" value="ECO:0007669"/>
    <property type="project" value="UniProtKB-ARBA"/>
</dbReference>
<dbReference type="PRINTS" id="PR00147">
    <property type="entry name" value="DNAPHOTLYASE"/>
</dbReference>
<feature type="binding site" evidence="4">
    <location>
        <begin position="241"/>
        <end position="245"/>
    </location>
    <ligand>
        <name>FAD</name>
        <dbReference type="ChEBI" id="CHEBI:57692"/>
    </ligand>
</feature>
<organism evidence="8 9">
    <name type="scientific">Plantibacter flavus</name>
    <dbReference type="NCBI Taxonomy" id="150123"/>
    <lineage>
        <taxon>Bacteria</taxon>
        <taxon>Bacillati</taxon>
        <taxon>Actinomycetota</taxon>
        <taxon>Actinomycetes</taxon>
        <taxon>Micrococcales</taxon>
        <taxon>Microbacteriaceae</taxon>
        <taxon>Plantibacter</taxon>
    </lineage>
</organism>
<feature type="domain" description="Photolyase/cryptochrome alpha/beta" evidence="7">
    <location>
        <begin position="4"/>
        <end position="132"/>
    </location>
</feature>
<dbReference type="GO" id="GO:0003904">
    <property type="term" value="F:deoxyribodipyrimidine photo-lyase activity"/>
    <property type="evidence" value="ECO:0007669"/>
    <property type="project" value="TreeGrafter"/>
</dbReference>
<dbReference type="InterPro" id="IPR036155">
    <property type="entry name" value="Crypto/Photolyase_N_sf"/>
</dbReference>
<evidence type="ECO:0000256" key="4">
    <source>
        <dbReference type="PIRSR" id="PIRSR602081-1"/>
    </source>
</evidence>
<dbReference type="PANTHER" id="PTHR11455">
    <property type="entry name" value="CRYPTOCHROME"/>
    <property type="match status" value="1"/>
</dbReference>
<gene>
    <name evidence="8" type="ORF">EDD42_3062</name>
</gene>
<comment type="similarity">
    <text evidence="6">Belongs to the DNA photolyase family.</text>
</comment>
<keyword evidence="2 4" id="KW-0274">FAD</keyword>
<sequence>MAAAPTIVWFRDDLRLADNPALHTAVELGAPILCLFVLDDSDELRPLGGASRWWLHHSLEALGDDIRGLGGTLLLRSGSAATIVPELAHSIGAGAVLWNRRYGAAEREIDAGIKSELKDAGLDARSFAANLLAEPWEIVTGQGQPYSVFTPFWKASLQRHAANPPRHPLPAPTTLTAMSDPPAGDELGSWELLPTKPDWAAGLREQWTPGEAGADERLAEFLDGGVTGYAEDRDFPAQPSTSGLSPHLRFGEISSPQIWHTARDGRRHLGDDGATFLKELGWRDFAYHCLFAFPDLATRNWRQAFDRFPWPDVDQDAFDAWTAGKTGIPLVDAGMRELWATGTMHNRIRMVTASFLTKNLLIHWKLGEDWFWDTLVDADPASNPFNWQWVAGSGFDASPYFRIFNPERQRERFDADDAYIKQWVPEFGTPDYPEPIVDLGETRQAALAAYEQVKGA</sequence>
<name>A0A3N2C6B1_9MICO</name>
<dbReference type="GO" id="GO:0071949">
    <property type="term" value="F:FAD binding"/>
    <property type="evidence" value="ECO:0007669"/>
    <property type="project" value="TreeGrafter"/>
</dbReference>
<dbReference type="EMBL" id="RKHL01000001">
    <property type="protein sequence ID" value="ROR82960.1"/>
    <property type="molecule type" value="Genomic_DNA"/>
</dbReference>
<dbReference type="Pfam" id="PF00875">
    <property type="entry name" value="DNA_photolyase"/>
    <property type="match status" value="1"/>
</dbReference>
<dbReference type="InterPro" id="IPR006050">
    <property type="entry name" value="DNA_photolyase_N"/>
</dbReference>
<feature type="binding site" evidence="4">
    <location>
        <position position="229"/>
    </location>
    <ligand>
        <name>FAD</name>
        <dbReference type="ChEBI" id="CHEBI:57692"/>
    </ligand>
</feature>
<dbReference type="PROSITE" id="PS51645">
    <property type="entry name" value="PHR_CRY_ALPHA_BETA"/>
    <property type="match status" value="1"/>
</dbReference>
<evidence type="ECO:0000259" key="7">
    <source>
        <dbReference type="PROSITE" id="PS51645"/>
    </source>
</evidence>
<feature type="binding site" evidence="4">
    <location>
        <begin position="377"/>
        <end position="379"/>
    </location>
    <ligand>
        <name>FAD</name>
        <dbReference type="ChEBI" id="CHEBI:57692"/>
    </ligand>
</feature>
<comment type="caution">
    <text evidence="8">The sequence shown here is derived from an EMBL/GenBank/DDBJ whole genome shotgun (WGS) entry which is preliminary data.</text>
</comment>
<dbReference type="Gene3D" id="3.40.50.620">
    <property type="entry name" value="HUPs"/>
    <property type="match status" value="1"/>
</dbReference>